<sequence>MCACVCASIKLIDDSSLLEGSVTNYWLRAYVLNSLGIKLTKISQARSTQICCSYWRAVTL</sequence>
<evidence type="ECO:0000313" key="2">
    <source>
        <dbReference type="Proteomes" id="UP000248340"/>
    </source>
</evidence>
<dbReference type="EMBL" id="KZ821719">
    <property type="protein sequence ID" value="PYH79464.1"/>
    <property type="molecule type" value="Genomic_DNA"/>
</dbReference>
<proteinExistence type="predicted"/>
<dbReference type="GeneID" id="37138467"/>
<evidence type="ECO:0000313" key="1">
    <source>
        <dbReference type="EMBL" id="PYH79464.1"/>
    </source>
</evidence>
<keyword evidence="2" id="KW-1185">Reference proteome</keyword>
<dbReference type="RefSeq" id="XP_025489664.1">
    <property type="nucleotide sequence ID" value="XM_025635726.1"/>
</dbReference>
<dbReference type="VEuPathDB" id="FungiDB:BO82DRAFT_356435"/>
<name>A0A319C2X2_9EURO</name>
<protein>
    <submittedName>
        <fullName evidence="1">Uncharacterized protein</fullName>
    </submittedName>
</protein>
<dbReference type="Proteomes" id="UP000248340">
    <property type="component" value="Unassembled WGS sequence"/>
</dbReference>
<dbReference type="AlphaFoldDB" id="A0A319C2X2"/>
<organism evidence="1 2">
    <name type="scientific">Aspergillus uvarum CBS 121591</name>
    <dbReference type="NCBI Taxonomy" id="1448315"/>
    <lineage>
        <taxon>Eukaryota</taxon>
        <taxon>Fungi</taxon>
        <taxon>Dikarya</taxon>
        <taxon>Ascomycota</taxon>
        <taxon>Pezizomycotina</taxon>
        <taxon>Eurotiomycetes</taxon>
        <taxon>Eurotiomycetidae</taxon>
        <taxon>Eurotiales</taxon>
        <taxon>Aspergillaceae</taxon>
        <taxon>Aspergillus</taxon>
        <taxon>Aspergillus subgen. Circumdati</taxon>
    </lineage>
</organism>
<reference evidence="1 2" key="1">
    <citation type="submission" date="2016-12" db="EMBL/GenBank/DDBJ databases">
        <title>The genomes of Aspergillus section Nigri reveals drivers in fungal speciation.</title>
        <authorList>
            <consortium name="DOE Joint Genome Institute"/>
            <person name="Vesth T.C."/>
            <person name="Nybo J."/>
            <person name="Theobald S."/>
            <person name="Brandl J."/>
            <person name="Frisvad J.C."/>
            <person name="Nielsen K.F."/>
            <person name="Lyhne E.K."/>
            <person name="Kogle M.E."/>
            <person name="Kuo A."/>
            <person name="Riley R."/>
            <person name="Clum A."/>
            <person name="Nolan M."/>
            <person name="Lipzen A."/>
            <person name="Salamov A."/>
            <person name="Henrissat B."/>
            <person name="Wiebenga A."/>
            <person name="De Vries R.P."/>
            <person name="Grigoriev I.V."/>
            <person name="Mortensen U.H."/>
            <person name="Andersen M.R."/>
            <person name="Baker S.E."/>
        </authorList>
    </citation>
    <scope>NUCLEOTIDE SEQUENCE [LARGE SCALE GENOMIC DNA]</scope>
    <source>
        <strain evidence="1 2">CBS 121591</strain>
    </source>
</reference>
<gene>
    <name evidence="1" type="ORF">BO82DRAFT_356435</name>
</gene>
<accession>A0A319C2X2</accession>